<accession>A0A6N7XN62</accession>
<keyword evidence="2" id="KW-1185">Reference proteome</keyword>
<sequence>MEDMMEILNNAVTERLEIAYFKLIKENEEVKQGVEAVKELSIKLYENTDIPKEVRRQIEDYKDISDFIEREMQKFIYVEGIKDGIKLLRELGVLR</sequence>
<evidence type="ECO:0000313" key="2">
    <source>
        <dbReference type="Proteomes" id="UP000469523"/>
    </source>
</evidence>
<gene>
    <name evidence="1" type="ORF">FYJ83_18855</name>
</gene>
<evidence type="ECO:0000313" key="1">
    <source>
        <dbReference type="EMBL" id="MSU03521.1"/>
    </source>
</evidence>
<proteinExistence type="predicted"/>
<dbReference type="AlphaFoldDB" id="A0A6N7XN62"/>
<dbReference type="RefSeq" id="WP_154443075.1">
    <property type="nucleotide sequence ID" value="NZ_VUNQ01000084.1"/>
</dbReference>
<dbReference type="EMBL" id="VUNQ01000084">
    <property type="protein sequence ID" value="MSU03521.1"/>
    <property type="molecule type" value="Genomic_DNA"/>
</dbReference>
<protein>
    <submittedName>
        <fullName evidence="1">Uncharacterized protein</fullName>
    </submittedName>
</protein>
<dbReference type="Proteomes" id="UP000469523">
    <property type="component" value="Unassembled WGS sequence"/>
</dbReference>
<name>A0A6N7XN62_9FIRM</name>
<organism evidence="1 2">
    <name type="scientific">Tissierella pigra</name>
    <dbReference type="NCBI Taxonomy" id="2607614"/>
    <lineage>
        <taxon>Bacteria</taxon>
        <taxon>Bacillati</taxon>
        <taxon>Bacillota</taxon>
        <taxon>Tissierellia</taxon>
        <taxon>Tissierellales</taxon>
        <taxon>Tissierellaceae</taxon>
        <taxon>Tissierella</taxon>
    </lineage>
</organism>
<comment type="caution">
    <text evidence="1">The sequence shown here is derived from an EMBL/GenBank/DDBJ whole genome shotgun (WGS) entry which is preliminary data.</text>
</comment>
<reference evidence="1 2" key="1">
    <citation type="submission" date="2019-09" db="EMBL/GenBank/DDBJ databases">
        <title>In-depth cultivation of the pig gut microbiome towards novel bacterial diversity and tailored functional studies.</title>
        <authorList>
            <person name="Wylensek D."/>
            <person name="Hitch T.C.A."/>
            <person name="Clavel T."/>
        </authorList>
    </citation>
    <scope>NUCLEOTIDE SEQUENCE [LARGE SCALE GENOMIC DNA]</scope>
    <source>
        <strain evidence="1 2">WCA3-693-APC-4?</strain>
    </source>
</reference>